<organism evidence="11 12">
    <name type="scientific">Methanocella conradii (strain DSM 24694 / JCM 17849 / CGMCC 1.5162 / HZ254)</name>
    <dbReference type="NCBI Taxonomy" id="1041930"/>
    <lineage>
        <taxon>Archaea</taxon>
        <taxon>Methanobacteriati</taxon>
        <taxon>Methanobacteriota</taxon>
        <taxon>Stenosarchaea group</taxon>
        <taxon>Methanomicrobia</taxon>
        <taxon>Methanocellales</taxon>
        <taxon>Methanocellaceae</taxon>
        <taxon>Methanocella</taxon>
    </lineage>
</organism>
<dbReference type="HOGENOM" id="CLU_020655_0_0_2"/>
<dbReference type="OrthoDB" id="104892at2157"/>
<dbReference type="InterPro" id="IPR022953">
    <property type="entry name" value="ATP_PFK"/>
</dbReference>
<dbReference type="InterPro" id="IPR012829">
    <property type="entry name" value="Phosphofructokinase_III"/>
</dbReference>
<dbReference type="NCBIfam" id="NF002872">
    <property type="entry name" value="PRK03202.1"/>
    <property type="match status" value="1"/>
</dbReference>
<evidence type="ECO:0000256" key="4">
    <source>
        <dbReference type="ARBA" id="ARBA00022679"/>
    </source>
</evidence>
<dbReference type="RefSeq" id="WP_014407058.1">
    <property type="nucleotide sequence ID" value="NC_017034.1"/>
</dbReference>
<feature type="binding site" description="in other chain" evidence="9">
    <location>
        <begin position="170"/>
        <end position="172"/>
    </location>
    <ligand>
        <name>substrate</name>
        <note>ligand shared between dimeric partners</note>
    </ligand>
</feature>
<dbReference type="Proteomes" id="UP000005233">
    <property type="component" value="Chromosome"/>
</dbReference>
<gene>
    <name evidence="9 11" type="primary">pfp</name>
    <name evidence="11" type="ordered locus">Mtc_2502</name>
</gene>
<comment type="subcellular location">
    <subcellularLocation>
        <location evidence="9">Cytoplasm</location>
    </subcellularLocation>
</comment>
<comment type="pathway">
    <text evidence="2 9">Carbohydrate degradation; glycolysis; D-glyceraldehyde 3-phosphate and glycerone phosphate from D-glucose: step 3/4.</text>
</comment>
<dbReference type="PRINTS" id="PR00476">
    <property type="entry name" value="PHFRCTKINASE"/>
</dbReference>
<evidence type="ECO:0000256" key="6">
    <source>
        <dbReference type="ARBA" id="ARBA00022777"/>
    </source>
</evidence>
<evidence type="ECO:0000256" key="3">
    <source>
        <dbReference type="ARBA" id="ARBA00022490"/>
    </source>
</evidence>
<evidence type="ECO:0000256" key="9">
    <source>
        <dbReference type="HAMAP-Rule" id="MF_01976"/>
    </source>
</evidence>
<dbReference type="SUPFAM" id="SSF53784">
    <property type="entry name" value="Phosphofructokinase"/>
    <property type="match status" value="1"/>
</dbReference>
<dbReference type="InterPro" id="IPR015912">
    <property type="entry name" value="Phosphofructokinase_CS"/>
</dbReference>
<keyword evidence="4 9" id="KW-0808">Transferase</keyword>
<feature type="binding site" description="in other chain" evidence="9">
    <location>
        <begin position="126"/>
        <end position="128"/>
    </location>
    <ligand>
        <name>substrate</name>
        <note>ligand shared between dimeric partners</note>
    </ligand>
</feature>
<keyword evidence="3 9" id="KW-0963">Cytoplasm</keyword>
<dbReference type="GO" id="GO:0005524">
    <property type="term" value="F:ATP binding"/>
    <property type="evidence" value="ECO:0007669"/>
    <property type="project" value="InterPro"/>
</dbReference>
<comment type="cofactor">
    <cofactor evidence="1 9">
        <name>Mg(2+)</name>
        <dbReference type="ChEBI" id="CHEBI:18420"/>
    </cofactor>
</comment>
<feature type="binding site" description="in other chain" evidence="9">
    <location>
        <begin position="273"/>
        <end position="276"/>
    </location>
    <ligand>
        <name>substrate</name>
        <note>ligand shared between dimeric partners</note>
    </ligand>
</feature>
<dbReference type="InterPro" id="IPR000023">
    <property type="entry name" value="Phosphofructokinase_dom"/>
</dbReference>
<keyword evidence="7 9" id="KW-0460">Magnesium</keyword>
<feature type="site" description="Important for catalytic activity; stabilizes the transition state when the phosphoryl donor is PPi" evidence="9">
    <location>
        <position position="125"/>
    </location>
</feature>
<feature type="binding site" evidence="9">
    <location>
        <position position="267"/>
    </location>
    <ligand>
        <name>substrate</name>
        <note>ligand shared between dimeric partners</note>
    </ligand>
</feature>
<feature type="site" description="Important for catalytic activity and substrate specificity; stabilizes the transition state when the phosphoryl donor is PPi; prevents ATP from binding by mimicking the alpha-phosphate group of ATP" evidence="9">
    <location>
        <position position="105"/>
    </location>
</feature>
<feature type="domain" description="Phosphofructokinase" evidence="10">
    <location>
        <begin position="4"/>
        <end position="299"/>
    </location>
</feature>
<dbReference type="PIRSF" id="PIRSF000532">
    <property type="entry name" value="ATP_PFK_prok"/>
    <property type="match status" value="1"/>
</dbReference>
<reference evidence="11 12" key="1">
    <citation type="journal article" date="2012" name="J. Bacteriol.">
        <title>Complete genome sequence of a thermophilic methanogen, Methanocella conradii HZ254, isolated from Chinese rice field soil.</title>
        <authorList>
            <person name="Lu Z."/>
            <person name="Lu Y."/>
        </authorList>
    </citation>
    <scope>NUCLEOTIDE SEQUENCE [LARGE SCALE GENOMIC DNA]</scope>
    <source>
        <strain evidence="12">DSM 24694 / JCM 17849 / CGMCC 1.5162 / HZ254</strain>
    </source>
</reference>
<evidence type="ECO:0000256" key="8">
    <source>
        <dbReference type="ARBA" id="ARBA00023152"/>
    </source>
</evidence>
<keyword evidence="6 9" id="KW-0418">Kinase</keyword>
<dbReference type="PANTHER" id="PTHR13697">
    <property type="entry name" value="PHOSPHOFRUCTOKINASE"/>
    <property type="match status" value="1"/>
</dbReference>
<dbReference type="GO" id="GO:0003872">
    <property type="term" value="F:6-phosphofructokinase activity"/>
    <property type="evidence" value="ECO:0007669"/>
    <property type="project" value="UniProtKB-UniRule"/>
</dbReference>
<feature type="binding site" evidence="9">
    <location>
        <position position="12"/>
    </location>
    <ligand>
        <name>diphosphate</name>
        <dbReference type="ChEBI" id="CHEBI:33019"/>
    </ligand>
</feature>
<evidence type="ECO:0000256" key="1">
    <source>
        <dbReference type="ARBA" id="ARBA00001946"/>
    </source>
</evidence>
<sequence length="343" mass="37341">MIKRIGILTGGGDCPGLNAVIRAVVYKASEYGWEVLGVRYGWKGMLDGDAVPLTKADVKDILPLGGTILKTSRTNPYKVEAGEVKVLENAKRMSLDCLVAVGGEDTLGVAYKLTKAGLKCVGVPKTIDNDLGATDYTFGYQTAVQIATDAMDRLHTTAKSHDRVLVCEVMGRHAGWMTTDAGMAANAHWIFIPEEKGSVEECCKMLRERYARGERYGIIAVAEGAEFSDLDVKLASQTTDAFGHVRLGGIAETLAKEIEKRTGFETRHVVLGHTQRGGSPIAYDRILATRLGYKAVEMIKNGQFGMMSSLRGEKIEAVPIEEAVKALKTVPRQYFEVARTFFG</sequence>
<comment type="caution">
    <text evidence="9">Lacks conserved residue(s) required for the propagation of feature annotation.</text>
</comment>
<feature type="binding site" evidence="9">
    <location>
        <position position="163"/>
    </location>
    <ligand>
        <name>substrate</name>
        <note>ligand shared between dimeric partners</note>
    </ligand>
</feature>
<dbReference type="GO" id="GO:0042802">
    <property type="term" value="F:identical protein binding"/>
    <property type="evidence" value="ECO:0007669"/>
    <property type="project" value="TreeGrafter"/>
</dbReference>
<dbReference type="EMBL" id="CP003243">
    <property type="protein sequence ID" value="AFD01227.1"/>
    <property type="molecule type" value="Genomic_DNA"/>
</dbReference>
<dbReference type="GO" id="GO:0070095">
    <property type="term" value="F:fructose-6-phosphate binding"/>
    <property type="evidence" value="ECO:0007669"/>
    <property type="project" value="TreeGrafter"/>
</dbReference>
<dbReference type="HAMAP" id="MF_01976">
    <property type="entry name" value="Phosphofructokinase_III"/>
    <property type="match status" value="1"/>
</dbReference>
<dbReference type="GO" id="GO:0047334">
    <property type="term" value="F:diphosphate-fructose-6-phosphate 1-phosphotransferase activity"/>
    <property type="evidence" value="ECO:0007669"/>
    <property type="project" value="UniProtKB-EC"/>
</dbReference>
<dbReference type="PANTHER" id="PTHR13697:SF52">
    <property type="entry name" value="ATP-DEPENDENT 6-PHOSPHOFRUCTOKINASE 3"/>
    <property type="match status" value="1"/>
</dbReference>
<dbReference type="STRING" id="1041930.Mtc_2502"/>
<dbReference type="Pfam" id="PF00365">
    <property type="entry name" value="PFK"/>
    <property type="match status" value="1"/>
</dbReference>
<dbReference type="NCBIfam" id="TIGR02483">
    <property type="entry name" value="PFK_mixed"/>
    <property type="match status" value="1"/>
</dbReference>
<dbReference type="AlphaFoldDB" id="H8I7L7"/>
<dbReference type="Gene3D" id="3.40.50.460">
    <property type="entry name" value="Phosphofructokinase domain"/>
    <property type="match status" value="1"/>
</dbReference>
<dbReference type="GO" id="GO:0030388">
    <property type="term" value="P:fructose 1,6-bisphosphate metabolic process"/>
    <property type="evidence" value="ECO:0007669"/>
    <property type="project" value="TreeGrafter"/>
</dbReference>
<dbReference type="InterPro" id="IPR012003">
    <property type="entry name" value="ATP_PFK_prok-type"/>
</dbReference>
<keyword evidence="5 9" id="KW-0479">Metal-binding</keyword>
<dbReference type="GO" id="GO:0048029">
    <property type="term" value="F:monosaccharide binding"/>
    <property type="evidence" value="ECO:0007669"/>
    <property type="project" value="TreeGrafter"/>
</dbReference>
<accession>H8I7L7</accession>
<dbReference type="eggNOG" id="arCOG03641">
    <property type="taxonomic scope" value="Archaea"/>
</dbReference>
<comment type="catalytic activity">
    <reaction evidence="9">
        <text>beta-D-fructose 6-phosphate + diphosphate = beta-D-fructose 1,6-bisphosphate + phosphate + H(+)</text>
        <dbReference type="Rhea" id="RHEA:13613"/>
        <dbReference type="ChEBI" id="CHEBI:15378"/>
        <dbReference type="ChEBI" id="CHEBI:32966"/>
        <dbReference type="ChEBI" id="CHEBI:33019"/>
        <dbReference type="ChEBI" id="CHEBI:43474"/>
        <dbReference type="ChEBI" id="CHEBI:57634"/>
        <dbReference type="EC" id="2.7.1.90"/>
    </reaction>
</comment>
<dbReference type="PROSITE" id="PS00433">
    <property type="entry name" value="PHOSPHOFRUCTOKINASE"/>
    <property type="match status" value="1"/>
</dbReference>
<evidence type="ECO:0000256" key="7">
    <source>
        <dbReference type="ARBA" id="ARBA00022842"/>
    </source>
</evidence>
<comment type="similarity">
    <text evidence="9">Belongs to the phosphofructokinase type A (PFKA) family. Mixed-substrate PFK group III subfamily.</text>
</comment>
<dbReference type="GO" id="GO:0006002">
    <property type="term" value="P:fructose 6-phosphate metabolic process"/>
    <property type="evidence" value="ECO:0007669"/>
    <property type="project" value="InterPro"/>
</dbReference>
<feature type="binding site" evidence="9">
    <location>
        <position position="104"/>
    </location>
    <ligand>
        <name>Mg(2+)</name>
        <dbReference type="ChEBI" id="CHEBI:18420"/>
        <note>catalytic</note>
    </ligand>
</feature>
<protein>
    <recommendedName>
        <fullName evidence="9">Pyrophosphate--fructose 6-phosphate 1-phosphotransferase</fullName>
        <ecNumber evidence="9">2.7.1.90</ecNumber>
    </recommendedName>
    <alternativeName>
        <fullName evidence="9">6-phosphofructokinase, pyrophosphate dependent</fullName>
    </alternativeName>
    <alternativeName>
        <fullName evidence="9">PPi-dependent phosphofructokinase</fullName>
        <shortName evidence="9">PPi-PFK</shortName>
    </alternativeName>
    <alternativeName>
        <fullName evidence="9">Pyrophosphate-dependent 6-phosphofructose-1-kinase</fullName>
    </alternativeName>
</protein>
<dbReference type="InterPro" id="IPR035966">
    <property type="entry name" value="PKF_sf"/>
</dbReference>
<keyword evidence="8 9" id="KW-0324">Glycolysis</keyword>
<evidence type="ECO:0000259" key="10">
    <source>
        <dbReference type="Pfam" id="PF00365"/>
    </source>
</evidence>
<name>H8I7L7_METCZ</name>
<feature type="active site" description="Proton acceptor" evidence="9">
    <location>
        <position position="128"/>
    </location>
</feature>
<dbReference type="EC" id="2.7.1.90" evidence="9"/>
<dbReference type="GeneID" id="11972680"/>
<comment type="subunit">
    <text evidence="9">Homodimer or homotetramer.</text>
</comment>
<dbReference type="GO" id="GO:0005945">
    <property type="term" value="C:6-phosphofructokinase complex"/>
    <property type="evidence" value="ECO:0007669"/>
    <property type="project" value="TreeGrafter"/>
</dbReference>
<dbReference type="Gene3D" id="3.40.50.450">
    <property type="match status" value="1"/>
</dbReference>
<dbReference type="GO" id="GO:0046872">
    <property type="term" value="F:metal ion binding"/>
    <property type="evidence" value="ECO:0007669"/>
    <property type="project" value="UniProtKB-KW"/>
</dbReference>
<feature type="binding site" description="in other chain" evidence="9">
    <location>
        <position position="223"/>
    </location>
    <ligand>
        <name>substrate</name>
        <note>ligand shared between dimeric partners</note>
    </ligand>
</feature>
<dbReference type="KEGG" id="mez:Mtc_2502"/>
<evidence type="ECO:0000313" key="12">
    <source>
        <dbReference type="Proteomes" id="UP000005233"/>
    </source>
</evidence>
<dbReference type="GO" id="GO:0061621">
    <property type="term" value="P:canonical glycolysis"/>
    <property type="evidence" value="ECO:0007669"/>
    <property type="project" value="TreeGrafter"/>
</dbReference>
<evidence type="ECO:0000313" key="11">
    <source>
        <dbReference type="EMBL" id="AFD01227.1"/>
    </source>
</evidence>
<evidence type="ECO:0000256" key="5">
    <source>
        <dbReference type="ARBA" id="ARBA00022723"/>
    </source>
</evidence>
<proteinExistence type="inferred from homology"/>
<evidence type="ECO:0000256" key="2">
    <source>
        <dbReference type="ARBA" id="ARBA00004679"/>
    </source>
</evidence>
<dbReference type="GO" id="GO:0016208">
    <property type="term" value="F:AMP binding"/>
    <property type="evidence" value="ECO:0007669"/>
    <property type="project" value="TreeGrafter"/>
</dbReference>
<dbReference type="UniPathway" id="UPA00109">
    <property type="reaction ID" value="UER00182"/>
</dbReference>
<keyword evidence="12" id="KW-1185">Reference proteome</keyword>
<comment type="function">
    <text evidence="9">Catalyzes the phosphorylation of D-fructose 6-phosphate, the first committing step of glycolysis. Uses inorganic phosphate (PPi) as phosphoryl donor instead of ATP like common ATP-dependent phosphofructokinases (ATP-PFKs), which renders the reaction reversible, and can thus function both in glycolysis and gluconeogenesis. Consistently, PPi-PFK can replace the enzymes of both the forward (ATP-PFK) and reverse (fructose-bisphosphatase (FBPase)) reactions.</text>
</comment>
<comment type="activity regulation">
    <text evidence="9">Non-allosteric.</text>
</comment>